<dbReference type="Proteomes" id="UP001160148">
    <property type="component" value="Unassembled WGS sequence"/>
</dbReference>
<keyword evidence="6" id="KW-1185">Reference proteome</keyword>
<organism evidence="5 6">
    <name type="scientific">Macrosiphum euphorbiae</name>
    <name type="common">potato aphid</name>
    <dbReference type="NCBI Taxonomy" id="13131"/>
    <lineage>
        <taxon>Eukaryota</taxon>
        <taxon>Metazoa</taxon>
        <taxon>Ecdysozoa</taxon>
        <taxon>Arthropoda</taxon>
        <taxon>Hexapoda</taxon>
        <taxon>Insecta</taxon>
        <taxon>Pterygota</taxon>
        <taxon>Neoptera</taxon>
        <taxon>Paraneoptera</taxon>
        <taxon>Hemiptera</taxon>
        <taxon>Sternorrhyncha</taxon>
        <taxon>Aphidomorpha</taxon>
        <taxon>Aphidoidea</taxon>
        <taxon>Aphididae</taxon>
        <taxon>Macrosiphini</taxon>
        <taxon>Macrosiphum</taxon>
    </lineage>
</organism>
<keyword evidence="2" id="KW-0238">DNA-binding</keyword>
<feature type="domain" description="HTH CENPB-type" evidence="4">
    <location>
        <begin position="73"/>
        <end position="151"/>
    </location>
</feature>
<dbReference type="PANTHER" id="PTHR19303:SF74">
    <property type="entry name" value="POGO TRANSPOSABLE ELEMENT WITH KRAB DOMAIN"/>
    <property type="match status" value="1"/>
</dbReference>
<keyword evidence="3" id="KW-0539">Nucleus</keyword>
<dbReference type="InterPro" id="IPR006600">
    <property type="entry name" value="HTH_CenpB_DNA-bd_dom"/>
</dbReference>
<dbReference type="GO" id="GO:0005634">
    <property type="term" value="C:nucleus"/>
    <property type="evidence" value="ECO:0007669"/>
    <property type="project" value="UniProtKB-SubCell"/>
</dbReference>
<proteinExistence type="predicted"/>
<dbReference type="Pfam" id="PF05225">
    <property type="entry name" value="HTH_psq"/>
    <property type="match status" value="1"/>
</dbReference>
<comment type="caution">
    <text evidence="5">The sequence shown here is derived from an EMBL/GenBank/DDBJ whole genome shotgun (WGS) entry which is preliminary data.</text>
</comment>
<name>A0AAV0WEK5_9HEMI</name>
<comment type="subcellular location">
    <subcellularLocation>
        <location evidence="1">Nucleus</location>
    </subcellularLocation>
</comment>
<dbReference type="Gene3D" id="1.10.10.60">
    <property type="entry name" value="Homeodomain-like"/>
    <property type="match status" value="1"/>
</dbReference>
<sequence>MVRNYVKKIKRDENEMEANIQAAIQVYKEGNIGYRDAAQQFGIRHTTLFYRIKKLKNIEGIIQNSPDENRFNSKYTVNQIFSKEQENMLVKYILRCSQINYGMTLVQIRKLAYDYAVKVTLKIPDSWKLNLTAGNDWLYCFMKLHPSLSIRKPEKTSLSRATSFNKTNVTVFFDLYEKALKKYPVTPGRIYNIIYNIDETGVSTVVDPPNVVAQNGVRQVGQNVSAERGQMITACMTINAVGQSLPPVFIFPRVRMSDLLMIGAIEGSLGLPKS</sequence>
<evidence type="ECO:0000256" key="3">
    <source>
        <dbReference type="ARBA" id="ARBA00023242"/>
    </source>
</evidence>
<dbReference type="PANTHER" id="PTHR19303">
    <property type="entry name" value="TRANSPOSON"/>
    <property type="match status" value="1"/>
</dbReference>
<accession>A0AAV0WEK5</accession>
<evidence type="ECO:0000259" key="4">
    <source>
        <dbReference type="PROSITE" id="PS51253"/>
    </source>
</evidence>
<dbReference type="InterPro" id="IPR007889">
    <property type="entry name" value="HTH_Psq"/>
</dbReference>
<dbReference type="InterPro" id="IPR050863">
    <property type="entry name" value="CenT-Element_Derived"/>
</dbReference>
<reference evidence="5 6" key="1">
    <citation type="submission" date="2023-01" db="EMBL/GenBank/DDBJ databases">
        <authorList>
            <person name="Whitehead M."/>
        </authorList>
    </citation>
    <scope>NUCLEOTIDE SEQUENCE [LARGE SCALE GENOMIC DNA]</scope>
</reference>
<evidence type="ECO:0000256" key="1">
    <source>
        <dbReference type="ARBA" id="ARBA00004123"/>
    </source>
</evidence>
<protein>
    <recommendedName>
        <fullName evidence="4">HTH CENPB-type domain-containing protein</fullName>
    </recommendedName>
</protein>
<dbReference type="InterPro" id="IPR009057">
    <property type="entry name" value="Homeodomain-like_sf"/>
</dbReference>
<gene>
    <name evidence="5" type="ORF">MEUPH1_LOCUS10322</name>
</gene>
<evidence type="ECO:0000313" key="6">
    <source>
        <dbReference type="Proteomes" id="UP001160148"/>
    </source>
</evidence>
<evidence type="ECO:0000313" key="5">
    <source>
        <dbReference type="EMBL" id="CAI6354301.1"/>
    </source>
</evidence>
<dbReference type="Pfam" id="PF03221">
    <property type="entry name" value="HTH_Tnp_Tc5"/>
    <property type="match status" value="1"/>
</dbReference>
<dbReference type="EMBL" id="CARXXK010000002">
    <property type="protein sequence ID" value="CAI6354301.1"/>
    <property type="molecule type" value="Genomic_DNA"/>
</dbReference>
<dbReference type="GO" id="GO:0003677">
    <property type="term" value="F:DNA binding"/>
    <property type="evidence" value="ECO:0007669"/>
    <property type="project" value="UniProtKB-KW"/>
</dbReference>
<dbReference type="PROSITE" id="PS51253">
    <property type="entry name" value="HTH_CENPB"/>
    <property type="match status" value="1"/>
</dbReference>
<dbReference type="SUPFAM" id="SSF46689">
    <property type="entry name" value="Homeodomain-like"/>
    <property type="match status" value="1"/>
</dbReference>
<dbReference type="AlphaFoldDB" id="A0AAV0WEK5"/>
<evidence type="ECO:0000256" key="2">
    <source>
        <dbReference type="ARBA" id="ARBA00023125"/>
    </source>
</evidence>